<dbReference type="OrthoDB" id="5704902at2"/>
<evidence type="ECO:0000313" key="1">
    <source>
        <dbReference type="EMBL" id="TRD17801.1"/>
    </source>
</evidence>
<dbReference type="GO" id="GO:0016787">
    <property type="term" value="F:hydrolase activity"/>
    <property type="evidence" value="ECO:0007669"/>
    <property type="project" value="UniProtKB-KW"/>
</dbReference>
<evidence type="ECO:0000313" key="2">
    <source>
        <dbReference type="Proteomes" id="UP000318590"/>
    </source>
</evidence>
<proteinExistence type="predicted"/>
<keyword evidence="1" id="KW-0378">Hydrolase</keyword>
<dbReference type="Proteomes" id="UP000318590">
    <property type="component" value="Unassembled WGS sequence"/>
</dbReference>
<protein>
    <submittedName>
        <fullName evidence="1">Alpha/beta fold hydrolase</fullName>
    </submittedName>
</protein>
<keyword evidence="2" id="KW-1185">Reference proteome</keyword>
<gene>
    <name evidence="1" type="ORF">FEV53_12595</name>
</gene>
<dbReference type="Gene3D" id="3.40.50.1820">
    <property type="entry name" value="alpha/beta hydrolase"/>
    <property type="match status" value="1"/>
</dbReference>
<accession>A0A547PUN5</accession>
<organism evidence="1 2">
    <name type="scientific">Palleronia caenipelagi</name>
    <dbReference type="NCBI Taxonomy" id="2489174"/>
    <lineage>
        <taxon>Bacteria</taxon>
        <taxon>Pseudomonadati</taxon>
        <taxon>Pseudomonadota</taxon>
        <taxon>Alphaproteobacteria</taxon>
        <taxon>Rhodobacterales</taxon>
        <taxon>Roseobacteraceae</taxon>
        <taxon>Palleronia</taxon>
    </lineage>
</organism>
<comment type="caution">
    <text evidence="1">The sequence shown here is derived from an EMBL/GenBank/DDBJ whole genome shotgun (WGS) entry which is preliminary data.</text>
</comment>
<reference evidence="1 2" key="1">
    <citation type="submission" date="2019-06" db="EMBL/GenBank/DDBJ databases">
        <title>Paenimaribius caenipelagi gen. nov., sp. nov., isolated from a tidal flat.</title>
        <authorList>
            <person name="Yoon J.-H."/>
        </authorList>
    </citation>
    <scope>NUCLEOTIDE SEQUENCE [LARGE SCALE GENOMIC DNA]</scope>
    <source>
        <strain evidence="1 2">JBTF-M29</strain>
    </source>
</reference>
<name>A0A547PUN5_9RHOB</name>
<dbReference type="RefSeq" id="WP_142835184.1">
    <property type="nucleotide sequence ID" value="NZ_VFSV01000022.1"/>
</dbReference>
<dbReference type="InterPro" id="IPR029058">
    <property type="entry name" value="AB_hydrolase_fold"/>
</dbReference>
<dbReference type="SUPFAM" id="SSF53474">
    <property type="entry name" value="alpha/beta-Hydrolases"/>
    <property type="match status" value="1"/>
</dbReference>
<dbReference type="AlphaFoldDB" id="A0A547PUN5"/>
<dbReference type="EMBL" id="VFSV01000022">
    <property type="protein sequence ID" value="TRD17801.1"/>
    <property type="molecule type" value="Genomic_DNA"/>
</dbReference>
<sequence length="374" mass="40751">MSTLPNFDQADRALSEARGFVELHAKHMGFDERRIPGLLDRITTLEGEGPSAWVSVFSGEALAASSSGKPAEAANLFNLARFPVSDSPAKVNAQRSAAQVFGEHIERIGQGERRLVEIDGHQVSVLFRAARSPKAGLLILMGGIVSLKEQWGAFLNLGHKLGCAVVIADFPGVGCNTLPYSRSAARIYGAIMDSVSDVCDVRQTMVIAPSFGGHLAMLHANDDPRIRQIITIGAPIRAFFERAAQCNSDEIPLITRVALAHAMGLAVPDLPEHLPPLSMQPDELHRLQTPVLYIAAERDDIIPAAEWREVAPQAPNLRLHSFDDVHGAPNNLRTVRLIILAMLLRHSGHTLASRLLQSVLRLRFSVQPSLFHTL</sequence>